<dbReference type="GeneID" id="17303424"/>
<reference evidence="4" key="2">
    <citation type="submission" date="2012-11" db="EMBL/GenBank/DDBJ databases">
        <authorList>
            <person name="Kuo A."/>
            <person name="Curtis B.A."/>
            <person name="Tanifuji G."/>
            <person name="Burki F."/>
            <person name="Gruber A."/>
            <person name="Irimia M."/>
            <person name="Maruyama S."/>
            <person name="Arias M.C."/>
            <person name="Ball S.G."/>
            <person name="Gile G.H."/>
            <person name="Hirakawa Y."/>
            <person name="Hopkins J.F."/>
            <person name="Rensing S.A."/>
            <person name="Schmutz J."/>
            <person name="Symeonidi A."/>
            <person name="Elias M."/>
            <person name="Eveleigh R.J."/>
            <person name="Herman E.K."/>
            <person name="Klute M.J."/>
            <person name="Nakayama T."/>
            <person name="Obornik M."/>
            <person name="Reyes-Prieto A."/>
            <person name="Armbrust E.V."/>
            <person name="Aves S.J."/>
            <person name="Beiko R.G."/>
            <person name="Coutinho P."/>
            <person name="Dacks J.B."/>
            <person name="Durnford D.G."/>
            <person name="Fast N.M."/>
            <person name="Green B.R."/>
            <person name="Grisdale C."/>
            <person name="Hempe F."/>
            <person name="Henrissat B."/>
            <person name="Hoppner M.P."/>
            <person name="Ishida K.-I."/>
            <person name="Kim E."/>
            <person name="Koreny L."/>
            <person name="Kroth P.G."/>
            <person name="Liu Y."/>
            <person name="Malik S.-B."/>
            <person name="Maier U.G."/>
            <person name="McRose D."/>
            <person name="Mock T."/>
            <person name="Neilson J.A."/>
            <person name="Onodera N.T."/>
            <person name="Poole A.M."/>
            <person name="Pritham E.J."/>
            <person name="Richards T.A."/>
            <person name="Rocap G."/>
            <person name="Roy S.W."/>
            <person name="Sarai C."/>
            <person name="Schaack S."/>
            <person name="Shirato S."/>
            <person name="Slamovits C.H."/>
            <person name="Spencer D.F."/>
            <person name="Suzuki S."/>
            <person name="Worden A.Z."/>
            <person name="Zauner S."/>
            <person name="Barry K."/>
            <person name="Bell C."/>
            <person name="Bharti A.K."/>
            <person name="Crow J.A."/>
            <person name="Grimwood J."/>
            <person name="Kramer R."/>
            <person name="Lindquist E."/>
            <person name="Lucas S."/>
            <person name="Salamov A."/>
            <person name="McFadden G.I."/>
            <person name="Lane C.E."/>
            <person name="Keeling P.J."/>
            <person name="Gray M.W."/>
            <person name="Grigoriev I.V."/>
            <person name="Archibald J.M."/>
        </authorList>
    </citation>
    <scope>NUCLEOTIDE SEQUENCE</scope>
    <source>
        <strain evidence="4">CCMP2712</strain>
    </source>
</reference>
<feature type="region of interest" description="Disordered" evidence="1">
    <location>
        <begin position="101"/>
        <end position="122"/>
    </location>
</feature>
<reference evidence="3" key="3">
    <citation type="submission" date="2016-03" db="UniProtKB">
        <authorList>
            <consortium name="EnsemblProtists"/>
        </authorList>
    </citation>
    <scope>IDENTIFICATION</scope>
</reference>
<evidence type="ECO:0000313" key="4">
    <source>
        <dbReference type="Proteomes" id="UP000011087"/>
    </source>
</evidence>
<gene>
    <name evidence="2" type="ORF">GUITHDRAFT_138046</name>
</gene>
<proteinExistence type="predicted"/>
<dbReference type="AlphaFoldDB" id="L1JEY6"/>
<name>L1JEY6_GUITC</name>
<organism evidence="2">
    <name type="scientific">Guillardia theta (strain CCMP2712)</name>
    <name type="common">Cryptophyte</name>
    <dbReference type="NCBI Taxonomy" id="905079"/>
    <lineage>
        <taxon>Eukaryota</taxon>
        <taxon>Cryptophyceae</taxon>
        <taxon>Pyrenomonadales</taxon>
        <taxon>Geminigeraceae</taxon>
        <taxon>Guillardia</taxon>
    </lineage>
</organism>
<keyword evidence="4" id="KW-1185">Reference proteome</keyword>
<accession>L1JEY6</accession>
<evidence type="ECO:0000313" key="2">
    <source>
        <dbReference type="EMBL" id="EKX46665.1"/>
    </source>
</evidence>
<dbReference type="RefSeq" id="XP_005833645.1">
    <property type="nucleotide sequence ID" value="XM_005833588.1"/>
</dbReference>
<dbReference type="PaxDb" id="55529-EKX46665"/>
<dbReference type="EMBL" id="JH992993">
    <property type="protein sequence ID" value="EKX46665.1"/>
    <property type="molecule type" value="Genomic_DNA"/>
</dbReference>
<dbReference type="KEGG" id="gtt:GUITHDRAFT_138046"/>
<evidence type="ECO:0000313" key="3">
    <source>
        <dbReference type="EnsemblProtists" id="EKX46665"/>
    </source>
</evidence>
<evidence type="ECO:0000256" key="1">
    <source>
        <dbReference type="SAM" id="MobiDB-lite"/>
    </source>
</evidence>
<dbReference type="Proteomes" id="UP000011087">
    <property type="component" value="Unassembled WGS sequence"/>
</dbReference>
<reference evidence="2 4" key="1">
    <citation type="journal article" date="2012" name="Nature">
        <title>Algal genomes reveal evolutionary mosaicism and the fate of nucleomorphs.</title>
        <authorList>
            <consortium name="DOE Joint Genome Institute"/>
            <person name="Curtis B.A."/>
            <person name="Tanifuji G."/>
            <person name="Burki F."/>
            <person name="Gruber A."/>
            <person name="Irimia M."/>
            <person name="Maruyama S."/>
            <person name="Arias M.C."/>
            <person name="Ball S.G."/>
            <person name="Gile G.H."/>
            <person name="Hirakawa Y."/>
            <person name="Hopkins J.F."/>
            <person name="Kuo A."/>
            <person name="Rensing S.A."/>
            <person name="Schmutz J."/>
            <person name="Symeonidi A."/>
            <person name="Elias M."/>
            <person name="Eveleigh R.J."/>
            <person name="Herman E.K."/>
            <person name="Klute M.J."/>
            <person name="Nakayama T."/>
            <person name="Obornik M."/>
            <person name="Reyes-Prieto A."/>
            <person name="Armbrust E.V."/>
            <person name="Aves S.J."/>
            <person name="Beiko R.G."/>
            <person name="Coutinho P."/>
            <person name="Dacks J.B."/>
            <person name="Durnford D.G."/>
            <person name="Fast N.M."/>
            <person name="Green B.R."/>
            <person name="Grisdale C.J."/>
            <person name="Hempel F."/>
            <person name="Henrissat B."/>
            <person name="Hoppner M.P."/>
            <person name="Ishida K."/>
            <person name="Kim E."/>
            <person name="Koreny L."/>
            <person name="Kroth P.G."/>
            <person name="Liu Y."/>
            <person name="Malik S.B."/>
            <person name="Maier U.G."/>
            <person name="McRose D."/>
            <person name="Mock T."/>
            <person name="Neilson J.A."/>
            <person name="Onodera N.T."/>
            <person name="Poole A.M."/>
            <person name="Pritham E.J."/>
            <person name="Richards T.A."/>
            <person name="Rocap G."/>
            <person name="Roy S.W."/>
            <person name="Sarai C."/>
            <person name="Schaack S."/>
            <person name="Shirato S."/>
            <person name="Slamovits C.H."/>
            <person name="Spencer D.F."/>
            <person name="Suzuki S."/>
            <person name="Worden A.Z."/>
            <person name="Zauner S."/>
            <person name="Barry K."/>
            <person name="Bell C."/>
            <person name="Bharti A.K."/>
            <person name="Crow J.A."/>
            <person name="Grimwood J."/>
            <person name="Kramer R."/>
            <person name="Lindquist E."/>
            <person name="Lucas S."/>
            <person name="Salamov A."/>
            <person name="McFadden G.I."/>
            <person name="Lane C.E."/>
            <person name="Keeling P.J."/>
            <person name="Gray M.W."/>
            <person name="Grigoriev I.V."/>
            <person name="Archibald J.M."/>
        </authorList>
    </citation>
    <scope>NUCLEOTIDE SEQUENCE</scope>
    <source>
        <strain evidence="2 4">CCMP2712</strain>
    </source>
</reference>
<dbReference type="HOGENOM" id="CLU_656316_0_0_1"/>
<protein>
    <submittedName>
        <fullName evidence="2 3">Uncharacterized protein</fullName>
    </submittedName>
</protein>
<dbReference type="EnsemblProtists" id="EKX46665">
    <property type="protein sequence ID" value="EKX46665"/>
    <property type="gene ID" value="GUITHDRAFT_138046"/>
</dbReference>
<sequence>MGYLWKAHLTFGIGVAQITSARSLRFGEEPTSRLHKLLEMLSIAMEEERLPRYDDAEKLKREQQLDSMRLQLSLAVCPSGNRLLSCKSVISSDDLVFVPTTPQKYRRRPQERSLEPPEEDEGGGDFLGKVHLLLAGNPPDVLAAGRIVHEMIAHAGSDDYSEGEVGLELSDACSQKVVKCARMELKSVCSGRVSGPSWRDDLLRIIALWDLSAELDGDDSEDEDLISDFLQAQLENLSVSCYRRMFKRQTPTIQSSQDLLKAINTISKEDIDVPGALNGLEDVLYFVLDFMQLFLKNAKNSNQSLLTNLVARGASVSSRICYSLFISLLLGLSLTSILHACKVLKQEEDGSDDGEIANKAQVKTELNKAFKVIETFEERMVEMLGSESERFDSSFLSDEFAEVVKCSFEVFDSLEAEEA</sequence>